<proteinExistence type="predicted"/>
<dbReference type="AlphaFoldDB" id="A0A4R1R8J5"/>
<dbReference type="Proteomes" id="UP000295008">
    <property type="component" value="Unassembled WGS sequence"/>
</dbReference>
<evidence type="ECO:0000313" key="2">
    <source>
        <dbReference type="Proteomes" id="UP000295008"/>
    </source>
</evidence>
<comment type="caution">
    <text evidence="1">The sequence shown here is derived from an EMBL/GenBank/DDBJ whole genome shotgun (WGS) entry which is preliminary data.</text>
</comment>
<reference evidence="1 2" key="1">
    <citation type="submission" date="2019-03" db="EMBL/GenBank/DDBJ databases">
        <title>Genomic Encyclopedia of Type Strains, Phase IV (KMG-IV): sequencing the most valuable type-strain genomes for metagenomic binning, comparative biology and taxonomic classification.</title>
        <authorList>
            <person name="Goeker M."/>
        </authorList>
    </citation>
    <scope>NUCLEOTIDE SEQUENCE [LARGE SCALE GENOMIC DNA]</scope>
    <source>
        <strain evidence="1 2">LX-B</strain>
    </source>
</reference>
<accession>A0A4R1R8J5</accession>
<organism evidence="1 2">
    <name type="scientific">Hydrogenispora ethanolica</name>
    <dbReference type="NCBI Taxonomy" id="1082276"/>
    <lineage>
        <taxon>Bacteria</taxon>
        <taxon>Bacillati</taxon>
        <taxon>Bacillota</taxon>
        <taxon>Hydrogenispora</taxon>
    </lineage>
</organism>
<keyword evidence="2" id="KW-1185">Reference proteome</keyword>
<sequence length="91" mass="11243">MGLMRGPAVAPLFRRSWREFVRAWQFFAAVRKDLRRLRKKFRRSRKEFLSAWQEFLRSRRTVLSFRKEFPPRRQDCLGIIRRPAPYFLLDL</sequence>
<protein>
    <submittedName>
        <fullName evidence="1">Uncharacterized protein</fullName>
    </submittedName>
</protein>
<name>A0A4R1R8J5_HYDET</name>
<gene>
    <name evidence="1" type="ORF">EDC14_102910</name>
</gene>
<dbReference type="EMBL" id="SLUN01000029">
    <property type="protein sequence ID" value="TCL61981.1"/>
    <property type="molecule type" value="Genomic_DNA"/>
</dbReference>
<evidence type="ECO:0000313" key="1">
    <source>
        <dbReference type="EMBL" id="TCL61981.1"/>
    </source>
</evidence>